<feature type="compositionally biased region" description="Polar residues" evidence="4">
    <location>
        <begin position="107"/>
        <end position="118"/>
    </location>
</feature>
<dbReference type="FunCoup" id="A0A7N2KZZ7">
    <property type="interactions" value="1701"/>
</dbReference>
<accession>A0A7N2KZZ7</accession>
<reference evidence="7" key="2">
    <citation type="submission" date="2021-01" db="UniProtKB">
        <authorList>
            <consortium name="EnsemblPlants"/>
        </authorList>
    </citation>
    <scope>IDENTIFICATION</scope>
</reference>
<dbReference type="FunFam" id="3.30.70.330:FF:000719">
    <property type="entry name" value="Predicted protein"/>
    <property type="match status" value="1"/>
</dbReference>
<dbReference type="PROSITE" id="PS50103">
    <property type="entry name" value="ZF_C3H1"/>
    <property type="match status" value="1"/>
</dbReference>
<keyword evidence="3" id="KW-0862">Zinc</keyword>
<dbReference type="SMART" id="SM00356">
    <property type="entry name" value="ZnF_C3H1"/>
    <property type="match status" value="1"/>
</dbReference>
<keyword evidence="8" id="KW-1185">Reference proteome</keyword>
<dbReference type="AlphaFoldDB" id="A0A7N2KZZ7"/>
<dbReference type="InterPro" id="IPR000571">
    <property type="entry name" value="Znf_CCCH"/>
</dbReference>
<dbReference type="Pfam" id="PF00076">
    <property type="entry name" value="RRM_1"/>
    <property type="match status" value="1"/>
</dbReference>
<feature type="region of interest" description="Disordered" evidence="4">
    <location>
        <begin position="1"/>
        <end position="138"/>
    </location>
</feature>
<keyword evidence="1 2" id="KW-0694">RNA-binding</keyword>
<feature type="compositionally biased region" description="Basic and acidic residues" evidence="4">
    <location>
        <begin position="44"/>
        <end position="58"/>
    </location>
</feature>
<keyword evidence="3" id="KW-0863">Zinc-finger</keyword>
<feature type="compositionally biased region" description="Polar residues" evidence="4">
    <location>
        <begin position="594"/>
        <end position="611"/>
    </location>
</feature>
<dbReference type="Gramene" id="QL02p075116:mrna">
    <property type="protein sequence ID" value="QL02p075116:mrna"/>
    <property type="gene ID" value="QL02p075116"/>
</dbReference>
<feature type="region of interest" description="Disordered" evidence="4">
    <location>
        <begin position="725"/>
        <end position="748"/>
    </location>
</feature>
<sequence>MELKVSSPKPLGLSPSDCVSDPEEKEVSDDDDDDRNHKHRRRETRSQSLERDAPEHVITRPFRRRNKPYENGHAFRDFESQASEKDLYTKFERRRPGLMPLARSPLDLNQRNRANQTFSGDTGPGRGRGRDSGSWNQRDSRFSSVDIASQMVQQGSIPPSLYNGRGLPNVSNAQSASWSAFGLIPGLPTGGLDTIHSIGLQGTLRPPINSSMNMGIPRQRCRDFEERGFCLRGDMCPMEHGVNRIVIEDVQSLSQFNLPVSLPNVHLLGAPAGTGPLPSVSASSTALMNSKGLHGKSSKPGMADDGLGLNGAFPGSGCVNGADLYDPDQPLWNNNCPETSSALLSLQSPKIHETDSTLNDDPSDRHLGRLCDSADNECLVRSTGIGVGSQGNSLSVWGRIGSSKNRLDVKGKIDSTMSSSDYLENEAKEDKGALASVQGTSRQGKRIIAEDVGLKAMDSSPKTPSDNMRNIRKPSQKALRTLFVNGIPQRNNKREALLSHFQKFGEVIDIYIPANGERAFVQFSKREEAEAALKAPDAVMGNRFIKLWWANRDSIPDDGISSGSSVSVTPRGVTAASASYHPSIVSKGKDINQPAASRSSVLQASDASVSVSDHPKPVISDAPKAPPPMQKKLDSLEQLKEELRKKQELLDQKRNDFRRQLQKLEKHATKGEVVAEQVAKRPKVEIVADISKAATPRSSYDPGSAVVSPHTEMVGDKIKSVDNVLSHSPKASTPTSLQESTNLKQPNRPLAPVGVPFLMNRYKLDNRPTGFRIIPPLPAGLASCGSEWLCLKLAESVKKETGFDLEDANVKVDEFVGRVKEEMSKAGDELEQFRTKFVPKFVAVLKEHFSSYGDLSTVELEDMDVSESEASKICSACITFTTRRSAERAFVNGKCWQDHNLKFMWLTSSNSRSDSGGSENSPSTHKGHSEPDIQPAETYSEPDVQPAETLPSIVSEEVTASENGDPESLEIKSGVERMELGEDSQPGASPKSGEEE</sequence>
<feature type="compositionally biased region" description="Polar residues" evidence="4">
    <location>
        <begin position="725"/>
        <end position="745"/>
    </location>
</feature>
<dbReference type="InterPro" id="IPR035979">
    <property type="entry name" value="RBD_domain_sf"/>
</dbReference>
<proteinExistence type="predicted"/>
<dbReference type="GO" id="GO:0008270">
    <property type="term" value="F:zinc ion binding"/>
    <property type="evidence" value="ECO:0007669"/>
    <property type="project" value="UniProtKB-KW"/>
</dbReference>
<feature type="compositionally biased region" description="Low complexity" evidence="4">
    <location>
        <begin position="910"/>
        <end position="923"/>
    </location>
</feature>
<feature type="region of interest" description="Disordered" evidence="4">
    <location>
        <begin position="910"/>
        <end position="996"/>
    </location>
</feature>
<dbReference type="InterPro" id="IPR000504">
    <property type="entry name" value="RRM_dom"/>
</dbReference>
<dbReference type="GO" id="GO:0005634">
    <property type="term" value="C:nucleus"/>
    <property type="evidence" value="ECO:0007669"/>
    <property type="project" value="TreeGrafter"/>
</dbReference>
<feature type="compositionally biased region" description="Basic and acidic residues" evidence="4">
    <location>
        <begin position="969"/>
        <end position="980"/>
    </location>
</feature>
<dbReference type="OMA" id="NESYDEM"/>
<feature type="domain" description="RRM" evidence="5">
    <location>
        <begin position="480"/>
        <end position="552"/>
    </location>
</feature>
<dbReference type="CDD" id="cd12257">
    <property type="entry name" value="RRM1_RBM26_like"/>
    <property type="match status" value="1"/>
</dbReference>
<evidence type="ECO:0000256" key="4">
    <source>
        <dbReference type="SAM" id="MobiDB-lite"/>
    </source>
</evidence>
<name>A0A7N2KZZ7_QUELO</name>
<feature type="domain" description="C3H1-type" evidence="6">
    <location>
        <begin position="215"/>
        <end position="243"/>
    </location>
</feature>
<dbReference type="GO" id="GO:0003729">
    <property type="term" value="F:mRNA binding"/>
    <property type="evidence" value="ECO:0007669"/>
    <property type="project" value="EnsemblPlants"/>
</dbReference>
<evidence type="ECO:0000259" key="5">
    <source>
        <dbReference type="PROSITE" id="PS50102"/>
    </source>
</evidence>
<evidence type="ECO:0000313" key="8">
    <source>
        <dbReference type="Proteomes" id="UP000594261"/>
    </source>
</evidence>
<dbReference type="Proteomes" id="UP000594261">
    <property type="component" value="Chromosome 2"/>
</dbReference>
<evidence type="ECO:0008006" key="9">
    <source>
        <dbReference type="Google" id="ProtNLM"/>
    </source>
</evidence>
<evidence type="ECO:0000256" key="1">
    <source>
        <dbReference type="ARBA" id="ARBA00022884"/>
    </source>
</evidence>
<keyword evidence="3" id="KW-0479">Metal-binding</keyword>
<dbReference type="SUPFAM" id="SSF54928">
    <property type="entry name" value="RNA-binding domain, RBD"/>
    <property type="match status" value="2"/>
</dbReference>
<evidence type="ECO:0000256" key="2">
    <source>
        <dbReference type="PROSITE-ProRule" id="PRU00176"/>
    </source>
</evidence>
<dbReference type="Gene3D" id="3.30.70.330">
    <property type="match status" value="2"/>
</dbReference>
<feature type="region of interest" description="Disordered" evidence="4">
    <location>
        <begin position="585"/>
        <end position="630"/>
    </location>
</feature>
<protein>
    <recommendedName>
        <fullName evidence="9">Zinc finger CCCH domain-containing protein 41</fullName>
    </recommendedName>
</protein>
<dbReference type="InterPro" id="IPR045137">
    <property type="entry name" value="RBM26/27"/>
</dbReference>
<dbReference type="PROSITE" id="PS50102">
    <property type="entry name" value="RRM"/>
    <property type="match status" value="1"/>
</dbReference>
<organism evidence="7 8">
    <name type="scientific">Quercus lobata</name>
    <name type="common">Valley oak</name>
    <dbReference type="NCBI Taxonomy" id="97700"/>
    <lineage>
        <taxon>Eukaryota</taxon>
        <taxon>Viridiplantae</taxon>
        <taxon>Streptophyta</taxon>
        <taxon>Embryophyta</taxon>
        <taxon>Tracheophyta</taxon>
        <taxon>Spermatophyta</taxon>
        <taxon>Magnoliopsida</taxon>
        <taxon>eudicotyledons</taxon>
        <taxon>Gunneridae</taxon>
        <taxon>Pentapetalae</taxon>
        <taxon>rosids</taxon>
        <taxon>fabids</taxon>
        <taxon>Fagales</taxon>
        <taxon>Fagaceae</taxon>
        <taxon>Quercus</taxon>
    </lineage>
</organism>
<feature type="zinc finger region" description="C3H1-type" evidence="3">
    <location>
        <begin position="215"/>
        <end position="243"/>
    </location>
</feature>
<dbReference type="InParanoid" id="A0A7N2KZZ7"/>
<feature type="compositionally biased region" description="Acidic residues" evidence="4">
    <location>
        <begin position="20"/>
        <end position="33"/>
    </location>
</feature>
<dbReference type="InterPro" id="IPR012677">
    <property type="entry name" value="Nucleotide-bd_a/b_plait_sf"/>
</dbReference>
<dbReference type="SMART" id="SM00360">
    <property type="entry name" value="RRM"/>
    <property type="match status" value="1"/>
</dbReference>
<evidence type="ECO:0000256" key="3">
    <source>
        <dbReference type="PROSITE-ProRule" id="PRU00723"/>
    </source>
</evidence>
<evidence type="ECO:0000313" key="7">
    <source>
        <dbReference type="EnsemblPlants" id="QL02p075116:mrna"/>
    </source>
</evidence>
<feature type="compositionally biased region" description="Basic and acidic residues" evidence="4">
    <location>
        <begin position="67"/>
        <end position="95"/>
    </location>
</feature>
<dbReference type="PANTHER" id="PTHR14398:SF0">
    <property type="entry name" value="ZINC FINGER PROTEIN SWM"/>
    <property type="match status" value="1"/>
</dbReference>
<evidence type="ECO:0000259" key="6">
    <source>
        <dbReference type="PROSITE" id="PS50103"/>
    </source>
</evidence>
<reference evidence="8" key="1">
    <citation type="journal article" date="2016" name="G3 (Bethesda)">
        <title>First Draft Assembly and Annotation of the Genome of a California Endemic Oak Quercus lobata Nee (Fagaceae).</title>
        <authorList>
            <person name="Sork V.L."/>
            <person name="Fitz-Gibbon S.T."/>
            <person name="Puiu D."/>
            <person name="Crepeau M."/>
            <person name="Gugger P.F."/>
            <person name="Sherman R."/>
            <person name="Stevens K."/>
            <person name="Langley C.H."/>
            <person name="Pellegrini M."/>
            <person name="Salzberg S.L."/>
        </authorList>
    </citation>
    <scope>NUCLEOTIDE SEQUENCE [LARGE SCALE GENOMIC DNA]</scope>
    <source>
        <strain evidence="8">cv. SW786</strain>
    </source>
</reference>
<dbReference type="PANTHER" id="PTHR14398">
    <property type="entry name" value="RNA RECOGNITION RRM/RNP DOMAIN"/>
    <property type="match status" value="1"/>
</dbReference>
<dbReference type="EnsemblPlants" id="QL02p075116:mrna">
    <property type="protein sequence ID" value="QL02p075116:mrna"/>
    <property type="gene ID" value="QL02p075116"/>
</dbReference>